<proteinExistence type="predicted"/>
<evidence type="ECO:0000256" key="1">
    <source>
        <dbReference type="SAM" id="MobiDB-lite"/>
    </source>
</evidence>
<feature type="region of interest" description="Disordered" evidence="1">
    <location>
        <begin position="16"/>
        <end position="47"/>
    </location>
</feature>
<organism evidence="2">
    <name type="scientific">Oryza sativa</name>
    <name type="common">Rice</name>
    <dbReference type="NCBI Taxonomy" id="4530"/>
    <lineage>
        <taxon>Eukaryota</taxon>
        <taxon>Viridiplantae</taxon>
        <taxon>Streptophyta</taxon>
        <taxon>Embryophyta</taxon>
        <taxon>Tracheophyta</taxon>
        <taxon>Spermatophyta</taxon>
        <taxon>Magnoliopsida</taxon>
        <taxon>Liliopsida</taxon>
        <taxon>Poales</taxon>
        <taxon>Poaceae</taxon>
        <taxon>BOP clade</taxon>
        <taxon>Oryzoideae</taxon>
        <taxon>Oryzeae</taxon>
        <taxon>Oryzinae</taxon>
        <taxon>Oryza</taxon>
    </lineage>
</organism>
<dbReference type="EMBL" id="AJ307662">
    <property type="protein sequence ID" value="CAC39035.1"/>
    <property type="molecule type" value="Genomic_DNA"/>
</dbReference>
<gene>
    <name evidence="2" type="primary">C110ERIPDM</name>
</gene>
<sequence>MTYEVADQRWAMDKVGSAAGKGEVAVEEEGQFTRRRKKGLAGELSSSPSLAPLRLHALRRQGQRLTGTSRQLDPVTPNLQAARSAALSHWGEEEVTSGL</sequence>
<accession>Q949F6</accession>
<dbReference type="AlphaFoldDB" id="Q949F6"/>
<reference evidence="2" key="1">
    <citation type="journal article" date="2001" name="Genome Res.">
        <title>Conservation of microstructure between a sequenced region of the genome of rice and multiple segments of the genome of Arabidopsis thaliana.</title>
        <authorList>
            <person name="Mayer K."/>
            <person name="Murphy G."/>
            <person name="Tarchini R."/>
            <person name="Wambutt R."/>
            <person name="Volckaert G."/>
            <person name="Pohl T."/>
            <person name="Duesterhoeft A."/>
            <person name="Stiekema W."/>
            <person name="Entian K.D."/>
            <person name="Terryn N."/>
            <person name="Lemcke K."/>
            <person name="Haase D."/>
            <person name="Hall C.R."/>
            <person name="van Dodeweerd A.M."/>
            <person name="Tingey S.V."/>
            <person name="Mewes H.W."/>
            <person name="Bevan M."/>
            <person name="Bancroft I."/>
        </authorList>
    </citation>
    <scope>NUCLEOTIDE SEQUENCE</scope>
</reference>
<evidence type="ECO:0000313" key="2">
    <source>
        <dbReference type="EMBL" id="CAC39035.1"/>
    </source>
</evidence>
<name>Q949F6_ORYSA</name>
<protein>
    <submittedName>
        <fullName evidence="2">Uncharacterized protein</fullName>
    </submittedName>
</protein>